<evidence type="ECO:0000259" key="6">
    <source>
        <dbReference type="SMART" id="SM00892"/>
    </source>
</evidence>
<dbReference type="GO" id="GO:0006309">
    <property type="term" value="P:apoptotic DNA fragmentation"/>
    <property type="evidence" value="ECO:0007669"/>
    <property type="project" value="TreeGrafter"/>
</dbReference>
<dbReference type="InterPro" id="IPR044925">
    <property type="entry name" value="His-Me_finger_sf"/>
</dbReference>
<sequence>MNSESSGNSQTTLEKGGKNPPDVSLDNIVKDLLLYVNGFECLHEAKKVIEEKYDINIDHSNCWPADDIRRAWGKTQRMDIKSSRRRHWAIVILLQVIKMKLYEDECNRNSAQPDPTEGNLSQSCEESSPQACGTEQSRTEDSEDPSTAEPEMMRPSGPCTSTSNPATRPVYIRIPFSEMFGETPYTNVDPNDRSLFKLIDRPPSHNEIRKRKSYIMSFNDETKNADWVYEILNKETLKDKCKEHMSFGRKEFETKEFNQGHLAAVANHRWCQEAYHDTYLMSNMVPQDKRLNKGIWSTLEQHCRDTAMDVNVHNVHVYTGPLYCGKERNAKRRKKSNNIENDCYLGGKAVPTYFFKVVIVENKDWTVREPEFYLMPNETPKFEGQLEENEVLKEEATIGNKELLKHFKVKIGDFEKQPWLNIIERDTKFNKQMKRKVKWAGEDGNGELHCVGFEVRISPPHV</sequence>
<dbReference type="InterPro" id="IPR040255">
    <property type="entry name" value="Non-specific_endonuclease"/>
</dbReference>
<evidence type="ECO:0000259" key="5">
    <source>
        <dbReference type="SMART" id="SM00477"/>
    </source>
</evidence>
<feature type="region of interest" description="Disordered" evidence="4">
    <location>
        <begin position="1"/>
        <end position="21"/>
    </location>
</feature>
<evidence type="ECO:0008006" key="9">
    <source>
        <dbReference type="Google" id="ProtNLM"/>
    </source>
</evidence>
<comment type="caution">
    <text evidence="7">The sequence shown here is derived from an EMBL/GenBank/DDBJ whole genome shotgun (WGS) entry which is preliminary data.</text>
</comment>
<dbReference type="Pfam" id="PF01223">
    <property type="entry name" value="Endonuclease_NS"/>
    <property type="match status" value="1"/>
</dbReference>
<feature type="active site" description="Proton acceptor" evidence="2">
    <location>
        <position position="261"/>
    </location>
</feature>
<feature type="domain" description="DNA/RNA non-specific endonuclease/pyrophosphatase/phosphodiesterase" evidence="6">
    <location>
        <begin position="210"/>
        <end position="420"/>
    </location>
</feature>
<dbReference type="InterPro" id="IPR001604">
    <property type="entry name" value="Endo_G_ENPP1-like_dom"/>
</dbReference>
<dbReference type="EMBL" id="JAWDJR010000003">
    <property type="protein sequence ID" value="KAK9978584.1"/>
    <property type="molecule type" value="Genomic_DNA"/>
</dbReference>
<dbReference type="SMART" id="SM00892">
    <property type="entry name" value="Endonuclease_NS"/>
    <property type="match status" value="1"/>
</dbReference>
<evidence type="ECO:0000256" key="2">
    <source>
        <dbReference type="PIRSR" id="PIRSR640255-1"/>
    </source>
</evidence>
<dbReference type="InterPro" id="IPR044929">
    <property type="entry name" value="DNA/RNA_non-sp_Endonuclease_sf"/>
</dbReference>
<dbReference type="GO" id="GO:0004521">
    <property type="term" value="F:RNA endonuclease activity"/>
    <property type="evidence" value="ECO:0007669"/>
    <property type="project" value="TreeGrafter"/>
</dbReference>
<feature type="binding site" evidence="3">
    <location>
        <position position="292"/>
    </location>
    <ligand>
        <name>Mg(2+)</name>
        <dbReference type="ChEBI" id="CHEBI:18420"/>
        <note>catalytic</note>
    </ligand>
</feature>
<dbReference type="GO" id="GO:0005634">
    <property type="term" value="C:nucleus"/>
    <property type="evidence" value="ECO:0007669"/>
    <property type="project" value="TreeGrafter"/>
</dbReference>
<dbReference type="GO" id="GO:0046872">
    <property type="term" value="F:metal ion binding"/>
    <property type="evidence" value="ECO:0007669"/>
    <property type="project" value="UniProtKB-KW"/>
</dbReference>
<dbReference type="PANTHER" id="PTHR13966:SF5">
    <property type="entry name" value="ENDONUCLEASE G, MITOCHONDRIAL"/>
    <property type="match status" value="1"/>
</dbReference>
<evidence type="ECO:0000256" key="3">
    <source>
        <dbReference type="PIRSR" id="PIRSR640255-2"/>
    </source>
</evidence>
<reference evidence="7 8" key="1">
    <citation type="submission" date="2024-05" db="EMBL/GenBank/DDBJ databases">
        <title>A high-quality chromosomal-level genome assembly of Topmouth culter (Culter alburnus).</title>
        <authorList>
            <person name="Zhao H."/>
        </authorList>
    </citation>
    <scope>NUCLEOTIDE SEQUENCE [LARGE SCALE GENOMIC DNA]</scope>
    <source>
        <strain evidence="7">CATC2023</strain>
        <tissue evidence="7">Muscle</tissue>
    </source>
</reference>
<proteinExistence type="inferred from homology"/>
<organism evidence="7 8">
    <name type="scientific">Culter alburnus</name>
    <name type="common">Topmouth culter</name>
    <dbReference type="NCBI Taxonomy" id="194366"/>
    <lineage>
        <taxon>Eukaryota</taxon>
        <taxon>Metazoa</taxon>
        <taxon>Chordata</taxon>
        <taxon>Craniata</taxon>
        <taxon>Vertebrata</taxon>
        <taxon>Euteleostomi</taxon>
        <taxon>Actinopterygii</taxon>
        <taxon>Neopterygii</taxon>
        <taxon>Teleostei</taxon>
        <taxon>Ostariophysi</taxon>
        <taxon>Cypriniformes</taxon>
        <taxon>Xenocyprididae</taxon>
        <taxon>Xenocypridinae</taxon>
        <taxon>Culter</taxon>
    </lineage>
</organism>
<dbReference type="Gene3D" id="3.40.570.10">
    <property type="entry name" value="Extracellular Endonuclease, subunit A"/>
    <property type="match status" value="1"/>
</dbReference>
<evidence type="ECO:0000313" key="8">
    <source>
        <dbReference type="Proteomes" id="UP001479290"/>
    </source>
</evidence>
<evidence type="ECO:0000256" key="4">
    <source>
        <dbReference type="SAM" id="MobiDB-lite"/>
    </source>
</evidence>
<protein>
    <recommendedName>
        <fullName evidence="9">Endonuclease G, mitochondrial</fullName>
    </recommendedName>
</protein>
<gene>
    <name evidence="7" type="ORF">ABG768_020329</name>
</gene>
<keyword evidence="8" id="KW-1185">Reference proteome</keyword>
<dbReference type="GO" id="GO:0005743">
    <property type="term" value="C:mitochondrial inner membrane"/>
    <property type="evidence" value="ECO:0007669"/>
    <property type="project" value="TreeGrafter"/>
</dbReference>
<feature type="compositionally biased region" description="Polar residues" evidence="4">
    <location>
        <begin position="108"/>
        <end position="136"/>
    </location>
</feature>
<feature type="compositionally biased region" description="Polar residues" evidence="4">
    <location>
        <begin position="1"/>
        <end position="13"/>
    </location>
</feature>
<dbReference type="AlphaFoldDB" id="A0AAW2B0Z7"/>
<accession>A0AAW2B0Z7</accession>
<dbReference type="PANTHER" id="PTHR13966">
    <property type="entry name" value="ENDONUCLEASE RELATED"/>
    <property type="match status" value="1"/>
</dbReference>
<name>A0AAW2B0Z7_CULAL</name>
<feature type="region of interest" description="Disordered" evidence="4">
    <location>
        <begin position="108"/>
        <end position="167"/>
    </location>
</feature>
<feature type="domain" description="ENPP1-3/EXOG-like endonuclease/phosphodiesterase" evidence="5">
    <location>
        <begin position="211"/>
        <end position="429"/>
    </location>
</feature>
<dbReference type="InterPro" id="IPR020821">
    <property type="entry name" value="ENPP1-3/EXOG-like_nuc-like"/>
</dbReference>
<keyword evidence="3" id="KW-0479">Metal-binding</keyword>
<dbReference type="SUPFAM" id="SSF54060">
    <property type="entry name" value="His-Me finger endonucleases"/>
    <property type="match status" value="1"/>
</dbReference>
<comment type="similarity">
    <text evidence="1">Belongs to the DNA/RNA non-specific endonuclease family.</text>
</comment>
<dbReference type="SMART" id="SM00477">
    <property type="entry name" value="NUC"/>
    <property type="match status" value="1"/>
</dbReference>
<evidence type="ECO:0000256" key="1">
    <source>
        <dbReference type="ARBA" id="ARBA00010052"/>
    </source>
</evidence>
<dbReference type="GO" id="GO:0000014">
    <property type="term" value="F:single-stranded DNA endodeoxyribonuclease activity"/>
    <property type="evidence" value="ECO:0007669"/>
    <property type="project" value="TreeGrafter"/>
</dbReference>
<dbReference type="GO" id="GO:0003676">
    <property type="term" value="F:nucleic acid binding"/>
    <property type="evidence" value="ECO:0007669"/>
    <property type="project" value="InterPro"/>
</dbReference>
<dbReference type="Proteomes" id="UP001479290">
    <property type="component" value="Unassembled WGS sequence"/>
</dbReference>
<evidence type="ECO:0000313" key="7">
    <source>
        <dbReference type="EMBL" id="KAK9978584.1"/>
    </source>
</evidence>